<dbReference type="EMBL" id="JALJOU010000030">
    <property type="protein sequence ID" value="KAK9834981.1"/>
    <property type="molecule type" value="Genomic_DNA"/>
</dbReference>
<keyword evidence="4" id="KW-1185">Reference proteome</keyword>
<evidence type="ECO:0000313" key="4">
    <source>
        <dbReference type="Proteomes" id="UP001445335"/>
    </source>
</evidence>
<proteinExistence type="predicted"/>
<organism evidence="3 4">
    <name type="scientific">Elliptochloris bilobata</name>
    <dbReference type="NCBI Taxonomy" id="381761"/>
    <lineage>
        <taxon>Eukaryota</taxon>
        <taxon>Viridiplantae</taxon>
        <taxon>Chlorophyta</taxon>
        <taxon>core chlorophytes</taxon>
        <taxon>Trebouxiophyceae</taxon>
        <taxon>Trebouxiophyceae incertae sedis</taxon>
        <taxon>Elliptochloris clade</taxon>
        <taxon>Elliptochloris</taxon>
    </lineage>
</organism>
<dbReference type="InterPro" id="IPR006683">
    <property type="entry name" value="Thioestr_dom"/>
</dbReference>
<evidence type="ECO:0000259" key="2">
    <source>
        <dbReference type="Pfam" id="PF03061"/>
    </source>
</evidence>
<dbReference type="PANTHER" id="PTHR47260">
    <property type="entry name" value="UPF0644 PROTEIN PB2B4.06"/>
    <property type="match status" value="1"/>
</dbReference>
<protein>
    <recommendedName>
        <fullName evidence="2">Thioesterase domain-containing protein</fullName>
    </recommendedName>
</protein>
<dbReference type="PANTHER" id="PTHR47260:SF1">
    <property type="entry name" value="UPF0644 PROTEIN PB2B4.06"/>
    <property type="match status" value="1"/>
</dbReference>
<dbReference type="InterPro" id="IPR029069">
    <property type="entry name" value="HotDog_dom_sf"/>
</dbReference>
<dbReference type="Pfam" id="PF03061">
    <property type="entry name" value="4HBT"/>
    <property type="match status" value="1"/>
</dbReference>
<evidence type="ECO:0000256" key="1">
    <source>
        <dbReference type="SAM" id="MobiDB-lite"/>
    </source>
</evidence>
<comment type="caution">
    <text evidence="3">The sequence shown here is derived from an EMBL/GenBank/DDBJ whole genome shotgun (WGS) entry which is preliminary data.</text>
</comment>
<sequence>MFSAFLKVGLLKDMLCLFDEDKREFYTLITLGDNVCGHPQITHGGMTAAIIDETLGGINYVLKRYGVVNHGPSFTVHLEVDYKAPLPAGGHVLCHASLESTEGRKAWVRAEVLPHPGGAPYALGRALFVIPRDKVAPASAAAGDGAAADHGAAAENGNAAVAVPAGNGDAAQETECGLERLASLSPRARRDG</sequence>
<dbReference type="SUPFAM" id="SSF54637">
    <property type="entry name" value="Thioesterase/thiol ester dehydrase-isomerase"/>
    <property type="match status" value="1"/>
</dbReference>
<name>A0AAW1RNP8_9CHLO</name>
<accession>A0AAW1RNP8</accession>
<feature type="region of interest" description="Disordered" evidence="1">
    <location>
        <begin position="163"/>
        <end position="192"/>
    </location>
</feature>
<evidence type="ECO:0000313" key="3">
    <source>
        <dbReference type="EMBL" id="KAK9834981.1"/>
    </source>
</evidence>
<dbReference type="AlphaFoldDB" id="A0AAW1RNP8"/>
<dbReference type="CDD" id="cd03443">
    <property type="entry name" value="PaaI_thioesterase"/>
    <property type="match status" value="1"/>
</dbReference>
<dbReference type="InterPro" id="IPR052061">
    <property type="entry name" value="PTE-AB_protein"/>
</dbReference>
<feature type="domain" description="Thioesterase" evidence="2">
    <location>
        <begin position="41"/>
        <end position="112"/>
    </location>
</feature>
<reference evidence="3 4" key="1">
    <citation type="journal article" date="2024" name="Nat. Commun.">
        <title>Phylogenomics reveals the evolutionary origins of lichenization in chlorophyte algae.</title>
        <authorList>
            <person name="Puginier C."/>
            <person name="Libourel C."/>
            <person name="Otte J."/>
            <person name="Skaloud P."/>
            <person name="Haon M."/>
            <person name="Grisel S."/>
            <person name="Petersen M."/>
            <person name="Berrin J.G."/>
            <person name="Delaux P.M."/>
            <person name="Dal Grande F."/>
            <person name="Keller J."/>
        </authorList>
    </citation>
    <scope>NUCLEOTIDE SEQUENCE [LARGE SCALE GENOMIC DNA]</scope>
    <source>
        <strain evidence="3 4">SAG 245.80</strain>
    </source>
</reference>
<dbReference type="Gene3D" id="3.10.129.10">
    <property type="entry name" value="Hotdog Thioesterase"/>
    <property type="match status" value="1"/>
</dbReference>
<dbReference type="Proteomes" id="UP001445335">
    <property type="component" value="Unassembled WGS sequence"/>
</dbReference>
<gene>
    <name evidence="3" type="ORF">WJX81_001794</name>
</gene>